<evidence type="ECO:0000256" key="2">
    <source>
        <dbReference type="ARBA" id="ARBA00022801"/>
    </source>
</evidence>
<sequence length="198" mass="21724">MRHLPKHRAETPSATSKVARLAASGVAAGALAATPLIAVAPADAATSRTWNRLAECESGGNWHINTGNGYYGGLQFSASTWRGFGGGKYASYAHRATRDQQIRIAEKVLDVQGWGAWPACSSKLGLSASDARASDREVRDREGRHSYVVQRGDTFPSIAKKKNIDGGGKRLFRLNRDRLDGDRDNLRVGMRLKLYRWR</sequence>
<organism evidence="5">
    <name type="scientific">uncultured Nocardioidaceae bacterium</name>
    <dbReference type="NCBI Taxonomy" id="253824"/>
    <lineage>
        <taxon>Bacteria</taxon>
        <taxon>Bacillati</taxon>
        <taxon>Actinomycetota</taxon>
        <taxon>Actinomycetes</taxon>
        <taxon>Propionibacteriales</taxon>
        <taxon>Nocardioidaceae</taxon>
        <taxon>environmental samples</taxon>
    </lineage>
</organism>
<dbReference type="InterPro" id="IPR036779">
    <property type="entry name" value="LysM_dom_sf"/>
</dbReference>
<accession>A0A6J4MD77</accession>
<keyword evidence="3" id="KW-0732">Signal</keyword>
<evidence type="ECO:0000256" key="1">
    <source>
        <dbReference type="ARBA" id="ARBA00010830"/>
    </source>
</evidence>
<feature type="signal peptide" evidence="3">
    <location>
        <begin position="1"/>
        <end position="32"/>
    </location>
</feature>
<dbReference type="Gene3D" id="3.10.350.10">
    <property type="entry name" value="LysM domain"/>
    <property type="match status" value="1"/>
</dbReference>
<comment type="similarity">
    <text evidence="1">Belongs to the transglycosylase family. Rpf subfamily.</text>
</comment>
<evidence type="ECO:0000256" key="3">
    <source>
        <dbReference type="SAM" id="SignalP"/>
    </source>
</evidence>
<dbReference type="AlphaFoldDB" id="A0A6J4MD77"/>
<dbReference type="InterPro" id="IPR023346">
    <property type="entry name" value="Lysozyme-like_dom_sf"/>
</dbReference>
<dbReference type="CDD" id="cd13925">
    <property type="entry name" value="RPF"/>
    <property type="match status" value="1"/>
</dbReference>
<gene>
    <name evidence="5" type="ORF">AVDCRST_MAG29-2542</name>
</gene>
<keyword evidence="2" id="KW-0378">Hydrolase</keyword>
<dbReference type="SMART" id="SM00257">
    <property type="entry name" value="LysM"/>
    <property type="match status" value="1"/>
</dbReference>
<dbReference type="PROSITE" id="PS51782">
    <property type="entry name" value="LYSM"/>
    <property type="match status" value="1"/>
</dbReference>
<protein>
    <submittedName>
        <fullName evidence="5">Phage tail tape measure protein</fullName>
    </submittedName>
</protein>
<reference evidence="5" key="1">
    <citation type="submission" date="2020-02" db="EMBL/GenBank/DDBJ databases">
        <authorList>
            <person name="Meier V. D."/>
        </authorList>
    </citation>
    <scope>NUCLEOTIDE SEQUENCE</scope>
    <source>
        <strain evidence="5">AVDCRST_MAG29</strain>
    </source>
</reference>
<proteinExistence type="inferred from homology"/>
<dbReference type="InterPro" id="IPR010618">
    <property type="entry name" value="RPF"/>
</dbReference>
<evidence type="ECO:0000259" key="4">
    <source>
        <dbReference type="PROSITE" id="PS51782"/>
    </source>
</evidence>
<dbReference type="GO" id="GO:0016787">
    <property type="term" value="F:hydrolase activity"/>
    <property type="evidence" value="ECO:0007669"/>
    <property type="project" value="UniProtKB-KW"/>
</dbReference>
<dbReference type="CDD" id="cd00118">
    <property type="entry name" value="LysM"/>
    <property type="match status" value="1"/>
</dbReference>
<dbReference type="Gene3D" id="1.10.530.10">
    <property type="match status" value="1"/>
</dbReference>
<feature type="chain" id="PRO_5038581672" evidence="3">
    <location>
        <begin position="33"/>
        <end position="198"/>
    </location>
</feature>
<evidence type="ECO:0000313" key="5">
    <source>
        <dbReference type="EMBL" id="CAA9355104.1"/>
    </source>
</evidence>
<dbReference type="InterPro" id="IPR018392">
    <property type="entry name" value="LysM"/>
</dbReference>
<dbReference type="EMBL" id="CADCUG010000145">
    <property type="protein sequence ID" value="CAA9355104.1"/>
    <property type="molecule type" value="Genomic_DNA"/>
</dbReference>
<name>A0A6J4MD77_9ACTN</name>
<dbReference type="SUPFAM" id="SSF53955">
    <property type="entry name" value="Lysozyme-like"/>
    <property type="match status" value="1"/>
</dbReference>
<feature type="domain" description="LysM" evidence="4">
    <location>
        <begin position="145"/>
        <end position="194"/>
    </location>
</feature>
<dbReference type="Pfam" id="PF06737">
    <property type="entry name" value="Transglycosylas"/>
    <property type="match status" value="1"/>
</dbReference>
<dbReference type="Pfam" id="PF01476">
    <property type="entry name" value="LysM"/>
    <property type="match status" value="1"/>
</dbReference>